<feature type="region of interest" description="Disordered" evidence="1">
    <location>
        <begin position="1"/>
        <end position="378"/>
    </location>
</feature>
<feature type="compositionally biased region" description="Low complexity" evidence="1">
    <location>
        <begin position="8"/>
        <end position="27"/>
    </location>
</feature>
<feature type="non-terminal residue" evidence="2">
    <location>
        <position position="378"/>
    </location>
</feature>
<feature type="non-terminal residue" evidence="2">
    <location>
        <position position="1"/>
    </location>
</feature>
<reference evidence="2" key="1">
    <citation type="submission" date="2020-02" db="EMBL/GenBank/DDBJ databases">
        <authorList>
            <person name="Meier V. D."/>
        </authorList>
    </citation>
    <scope>NUCLEOTIDE SEQUENCE</scope>
    <source>
        <strain evidence="2">AVDCRST_MAG32</strain>
    </source>
</reference>
<feature type="compositionally biased region" description="Basic residues" evidence="1">
    <location>
        <begin position="287"/>
        <end position="297"/>
    </location>
</feature>
<evidence type="ECO:0000313" key="2">
    <source>
        <dbReference type="EMBL" id="CAA9385329.1"/>
    </source>
</evidence>
<proteinExistence type="predicted"/>
<feature type="compositionally biased region" description="Basic residues" evidence="1">
    <location>
        <begin position="196"/>
        <end position="214"/>
    </location>
</feature>
<keyword evidence="2" id="KW-0808">Transferase</keyword>
<dbReference type="GO" id="GO:0008168">
    <property type="term" value="F:methyltransferase activity"/>
    <property type="evidence" value="ECO:0007669"/>
    <property type="project" value="UniProtKB-KW"/>
</dbReference>
<organism evidence="2">
    <name type="scientific">uncultured Nocardioides sp</name>
    <dbReference type="NCBI Taxonomy" id="198441"/>
    <lineage>
        <taxon>Bacteria</taxon>
        <taxon>Bacillati</taxon>
        <taxon>Actinomycetota</taxon>
        <taxon>Actinomycetes</taxon>
        <taxon>Propionibacteriales</taxon>
        <taxon>Nocardioidaceae</taxon>
        <taxon>Nocardioides</taxon>
        <taxon>environmental samples</taxon>
    </lineage>
</organism>
<dbReference type="EC" id="2.1.1.192" evidence="2"/>
<feature type="compositionally biased region" description="Basic residues" evidence="1">
    <location>
        <begin position="265"/>
        <end position="277"/>
    </location>
</feature>
<dbReference type="GO" id="GO:0032259">
    <property type="term" value="P:methylation"/>
    <property type="evidence" value="ECO:0007669"/>
    <property type="project" value="UniProtKB-KW"/>
</dbReference>
<protein>
    <submittedName>
        <fullName evidence="2">23S rRNA (Adenine(2503)-C(2))-methyltransferase @ tRNA (Adenine(37)-C(2))-methyltransferase</fullName>
        <ecNumber evidence="2">2.1.1.192</ecNumber>
    </submittedName>
</protein>
<feature type="compositionally biased region" description="Basic residues" evidence="1">
    <location>
        <begin position="171"/>
        <end position="184"/>
    </location>
</feature>
<dbReference type="AlphaFoldDB" id="A0A6J4NEN1"/>
<dbReference type="EMBL" id="CADCUM010000079">
    <property type="protein sequence ID" value="CAA9385329.1"/>
    <property type="molecule type" value="Genomic_DNA"/>
</dbReference>
<sequence>VRSHRRPPSAAAGARRAPRPCQAAAPPRRSRRGRAQDAARGDGPARVPRQAALHPLLRAAGRRPGPDDRPPLDPARRARGSAPAGADDAAADDGGRQGRHPQDPVAALRRRTGRVRPDALPRPRHRVRVEPGRLRDGLSVLRHRPGRSPAQHVDRGDRRAGRRGAACAHPGRGRRRSGARLQRRVHGDGRAARQLQGRHRRRTTPHRPRARGPGHVRPGRDGLHRRPGASDPPADRGGRPRHPRPEPARARRRAAQRAGADQHPLLRRRDRRRRLGLRRADQAPGVHRVRHDARHQRPGVARRPPGRRAARPGRLGLGARQPHPAQPDAGLEVDGLGPARRAGVRPPPRGEGHPHHRARHPRTRDRRRLRPAGGDRVL</sequence>
<name>A0A6J4NEN1_9ACTN</name>
<feature type="compositionally biased region" description="Basic residues" evidence="1">
    <location>
        <begin position="354"/>
        <end position="370"/>
    </location>
</feature>
<feature type="compositionally biased region" description="Basic and acidic residues" evidence="1">
    <location>
        <begin position="93"/>
        <end position="102"/>
    </location>
</feature>
<gene>
    <name evidence="2" type="ORF">AVDCRST_MAG32-1945</name>
</gene>
<feature type="compositionally biased region" description="Basic and acidic residues" evidence="1">
    <location>
        <begin position="233"/>
        <end position="249"/>
    </location>
</feature>
<feature type="compositionally biased region" description="Basic and acidic residues" evidence="1">
    <location>
        <begin position="64"/>
        <end position="76"/>
    </location>
</feature>
<evidence type="ECO:0000256" key="1">
    <source>
        <dbReference type="SAM" id="MobiDB-lite"/>
    </source>
</evidence>
<keyword evidence="2" id="KW-0489">Methyltransferase</keyword>
<accession>A0A6J4NEN1</accession>